<dbReference type="Gene3D" id="3.10.100.10">
    <property type="entry name" value="Mannose-Binding Protein A, subunit A"/>
    <property type="match status" value="1"/>
</dbReference>
<dbReference type="InterPro" id="IPR016187">
    <property type="entry name" value="CTDL_fold"/>
</dbReference>
<gene>
    <name evidence="1" type="ORF">CGI_10003256</name>
</gene>
<reference evidence="1" key="1">
    <citation type="journal article" date="2012" name="Nature">
        <title>The oyster genome reveals stress adaptation and complexity of shell formation.</title>
        <authorList>
            <person name="Zhang G."/>
            <person name="Fang X."/>
            <person name="Guo X."/>
            <person name="Li L."/>
            <person name="Luo R."/>
            <person name="Xu F."/>
            <person name="Yang P."/>
            <person name="Zhang L."/>
            <person name="Wang X."/>
            <person name="Qi H."/>
            <person name="Xiong Z."/>
            <person name="Que H."/>
            <person name="Xie Y."/>
            <person name="Holland P.W."/>
            <person name="Paps J."/>
            <person name="Zhu Y."/>
            <person name="Wu F."/>
            <person name="Chen Y."/>
            <person name="Wang J."/>
            <person name="Peng C."/>
            <person name="Meng J."/>
            <person name="Yang L."/>
            <person name="Liu J."/>
            <person name="Wen B."/>
            <person name="Zhang N."/>
            <person name="Huang Z."/>
            <person name="Zhu Q."/>
            <person name="Feng Y."/>
            <person name="Mount A."/>
            <person name="Hedgecock D."/>
            <person name="Xu Z."/>
            <person name="Liu Y."/>
            <person name="Domazet-Loso T."/>
            <person name="Du Y."/>
            <person name="Sun X."/>
            <person name="Zhang S."/>
            <person name="Liu B."/>
            <person name="Cheng P."/>
            <person name="Jiang X."/>
            <person name="Li J."/>
            <person name="Fan D."/>
            <person name="Wang W."/>
            <person name="Fu W."/>
            <person name="Wang T."/>
            <person name="Wang B."/>
            <person name="Zhang J."/>
            <person name="Peng Z."/>
            <person name="Li Y."/>
            <person name="Li N."/>
            <person name="Wang J."/>
            <person name="Chen M."/>
            <person name="He Y."/>
            <person name="Tan F."/>
            <person name="Song X."/>
            <person name="Zheng Q."/>
            <person name="Huang R."/>
            <person name="Yang H."/>
            <person name="Du X."/>
            <person name="Chen L."/>
            <person name="Yang M."/>
            <person name="Gaffney P.M."/>
            <person name="Wang S."/>
            <person name="Luo L."/>
            <person name="She Z."/>
            <person name="Ming Y."/>
            <person name="Huang W."/>
            <person name="Zhang S."/>
            <person name="Huang B."/>
            <person name="Zhang Y."/>
            <person name="Qu T."/>
            <person name="Ni P."/>
            <person name="Miao G."/>
            <person name="Wang J."/>
            <person name="Wang Q."/>
            <person name="Steinberg C.E."/>
            <person name="Wang H."/>
            <person name="Li N."/>
            <person name="Qian L."/>
            <person name="Zhang G."/>
            <person name="Li Y."/>
            <person name="Yang H."/>
            <person name="Liu X."/>
            <person name="Wang J."/>
            <person name="Yin Y."/>
            <person name="Wang J."/>
        </authorList>
    </citation>
    <scope>NUCLEOTIDE SEQUENCE [LARGE SCALE GENOMIC DNA]</scope>
    <source>
        <strain evidence="1">05x7-T-G4-1.051#20</strain>
    </source>
</reference>
<organism evidence="1">
    <name type="scientific">Magallana gigas</name>
    <name type="common">Pacific oyster</name>
    <name type="synonym">Crassostrea gigas</name>
    <dbReference type="NCBI Taxonomy" id="29159"/>
    <lineage>
        <taxon>Eukaryota</taxon>
        <taxon>Metazoa</taxon>
        <taxon>Spiralia</taxon>
        <taxon>Lophotrochozoa</taxon>
        <taxon>Mollusca</taxon>
        <taxon>Bivalvia</taxon>
        <taxon>Autobranchia</taxon>
        <taxon>Pteriomorphia</taxon>
        <taxon>Ostreida</taxon>
        <taxon>Ostreoidea</taxon>
        <taxon>Ostreidae</taxon>
        <taxon>Magallana</taxon>
    </lineage>
</organism>
<accession>K1PJN0</accession>
<dbReference type="Pfam" id="PF00059">
    <property type="entry name" value="Lectin_C"/>
    <property type="match status" value="1"/>
</dbReference>
<dbReference type="PROSITE" id="PS50041">
    <property type="entry name" value="C_TYPE_LECTIN_2"/>
    <property type="match status" value="1"/>
</dbReference>
<dbReference type="AlphaFoldDB" id="K1PJN0"/>
<protein>
    <submittedName>
        <fullName evidence="1">Uncharacterized protein</fullName>
    </submittedName>
</protein>
<dbReference type="CDD" id="cd00037">
    <property type="entry name" value="CLECT"/>
    <property type="match status" value="1"/>
</dbReference>
<sequence>MLEPLNHSDRCQSDGAHLIMLYTAKKLQDFLFLPTGKCADKMYTYLGDVDLCVKVYSDGRNSTDAADKCRSDGGHLITLDTAEKLHAFSEFATKYTAYHIGLEKIEGRWEWTRDSTLVFDPSLWNANEPNGQSASPPELCGAFFRGSDINGMPGVADVPCCIPFHFGNLRFILVVIGRIQDLMNSNVSNYL</sequence>
<name>K1PJN0_MAGGI</name>
<dbReference type="EMBL" id="JH816170">
    <property type="protein sequence ID" value="EKC21853.1"/>
    <property type="molecule type" value="Genomic_DNA"/>
</dbReference>
<dbReference type="SMART" id="SM00034">
    <property type="entry name" value="CLECT"/>
    <property type="match status" value="1"/>
</dbReference>
<dbReference type="PANTHER" id="PTHR22801">
    <property type="entry name" value="LITHOSTATHINE"/>
    <property type="match status" value="1"/>
</dbReference>
<proteinExistence type="predicted"/>
<dbReference type="PANTHER" id="PTHR22801:SF63">
    <property type="entry name" value="C-TYPE LECTIN DOMAIN-CONTAINING PROTEIN"/>
    <property type="match status" value="1"/>
</dbReference>
<evidence type="ECO:0000313" key="1">
    <source>
        <dbReference type="EMBL" id="EKC21853.1"/>
    </source>
</evidence>
<dbReference type="InterPro" id="IPR016186">
    <property type="entry name" value="C-type_lectin-like/link_sf"/>
</dbReference>
<dbReference type="InterPro" id="IPR050801">
    <property type="entry name" value="Ca-Dep_Lectins_ImmuneDev"/>
</dbReference>
<dbReference type="HOGENOM" id="CLU_1422746_0_0_1"/>
<dbReference type="SUPFAM" id="SSF56436">
    <property type="entry name" value="C-type lectin-like"/>
    <property type="match status" value="1"/>
</dbReference>
<dbReference type="InterPro" id="IPR001304">
    <property type="entry name" value="C-type_lectin-like"/>
</dbReference>
<dbReference type="InParanoid" id="K1PJN0"/>